<dbReference type="EMBL" id="JAWIZZ010000041">
    <property type="protein sequence ID" value="KAK5780441.1"/>
    <property type="molecule type" value="Genomic_DNA"/>
</dbReference>
<evidence type="ECO:0000259" key="10">
    <source>
        <dbReference type="PROSITE" id="PS51975"/>
    </source>
</evidence>
<proteinExistence type="inferred from homology"/>
<evidence type="ECO:0000256" key="5">
    <source>
        <dbReference type="ARBA" id="ARBA00022723"/>
    </source>
</evidence>
<name>A0AAN7W3K3_9SACH</name>
<gene>
    <name evidence="11" type="ORF">RI543_002199</name>
</gene>
<comment type="function">
    <text evidence="9">Endonuclease that specifically degrades the RNA of RNA-DNA hybrids.</text>
</comment>
<organism evidence="11 12">
    <name type="scientific">Arxiozyma heterogenica</name>
    <dbReference type="NCBI Taxonomy" id="278026"/>
    <lineage>
        <taxon>Eukaryota</taxon>
        <taxon>Fungi</taxon>
        <taxon>Dikarya</taxon>
        <taxon>Ascomycota</taxon>
        <taxon>Saccharomycotina</taxon>
        <taxon>Saccharomycetes</taxon>
        <taxon>Saccharomycetales</taxon>
        <taxon>Saccharomycetaceae</taxon>
        <taxon>Arxiozyma</taxon>
    </lineage>
</organism>
<comment type="caution">
    <text evidence="11">The sequence shown here is derived from an EMBL/GenBank/DDBJ whole genome shotgun (WGS) entry which is preliminary data.</text>
</comment>
<dbReference type="InterPro" id="IPR012337">
    <property type="entry name" value="RNaseH-like_sf"/>
</dbReference>
<dbReference type="Gene3D" id="1.10.10.460">
    <property type="entry name" value="Ribonuclease hii. Domain 2"/>
    <property type="match status" value="1"/>
</dbReference>
<protein>
    <recommendedName>
        <fullName evidence="9">Ribonuclease</fullName>
        <ecNumber evidence="9">3.1.26.4</ecNumber>
    </recommendedName>
</protein>
<evidence type="ECO:0000256" key="4">
    <source>
        <dbReference type="ARBA" id="ARBA00022722"/>
    </source>
</evidence>
<dbReference type="Pfam" id="PF01351">
    <property type="entry name" value="RNase_HII"/>
    <property type="match status" value="1"/>
</dbReference>
<evidence type="ECO:0000256" key="2">
    <source>
        <dbReference type="ARBA" id="ARBA00001946"/>
    </source>
</evidence>
<keyword evidence="4 8" id="KW-0540">Nuclease</keyword>
<comment type="catalytic activity">
    <reaction evidence="1 8 9">
        <text>Endonucleolytic cleavage to 5'-phosphomonoester.</text>
        <dbReference type="EC" id="3.1.26.4"/>
    </reaction>
</comment>
<dbReference type="GO" id="GO:0043137">
    <property type="term" value="P:DNA replication, removal of RNA primer"/>
    <property type="evidence" value="ECO:0007669"/>
    <property type="project" value="TreeGrafter"/>
</dbReference>
<dbReference type="PANTHER" id="PTHR10954:SF7">
    <property type="entry name" value="RIBONUCLEASE H2 SUBUNIT A"/>
    <property type="match status" value="1"/>
</dbReference>
<dbReference type="PANTHER" id="PTHR10954">
    <property type="entry name" value="RIBONUCLEASE H2 SUBUNIT A"/>
    <property type="match status" value="1"/>
</dbReference>
<dbReference type="GO" id="GO:0006298">
    <property type="term" value="P:mismatch repair"/>
    <property type="evidence" value="ECO:0007669"/>
    <property type="project" value="TreeGrafter"/>
</dbReference>
<dbReference type="InterPro" id="IPR004649">
    <property type="entry name" value="RNase_H2_suA"/>
</dbReference>
<comment type="similarity">
    <text evidence="3">Belongs to the RNase HII family. Eukaryotic subfamily.</text>
</comment>
<evidence type="ECO:0000256" key="1">
    <source>
        <dbReference type="ARBA" id="ARBA00000077"/>
    </source>
</evidence>
<dbReference type="AlphaFoldDB" id="A0AAN7W3K3"/>
<dbReference type="Proteomes" id="UP001306508">
    <property type="component" value="Unassembled WGS sequence"/>
</dbReference>
<comment type="cofactor">
    <cofactor evidence="2">
        <name>Mg(2+)</name>
        <dbReference type="ChEBI" id="CHEBI:18420"/>
    </cofactor>
</comment>
<evidence type="ECO:0000256" key="3">
    <source>
        <dbReference type="ARBA" id="ARBA00007058"/>
    </source>
</evidence>
<evidence type="ECO:0000256" key="6">
    <source>
        <dbReference type="ARBA" id="ARBA00022759"/>
    </source>
</evidence>
<dbReference type="GO" id="GO:0004523">
    <property type="term" value="F:RNA-DNA hybrid ribonuclease activity"/>
    <property type="evidence" value="ECO:0007669"/>
    <property type="project" value="UniProtKB-UniRule"/>
</dbReference>
<reference evidence="12" key="1">
    <citation type="submission" date="2023-07" db="EMBL/GenBank/DDBJ databases">
        <title>A draft genome of Kazachstania heterogenica Y-27499.</title>
        <authorList>
            <person name="Donic C."/>
            <person name="Kralova J.S."/>
            <person name="Fidel L."/>
            <person name="Ben-Dor S."/>
            <person name="Jung S."/>
        </authorList>
    </citation>
    <scope>NUCLEOTIDE SEQUENCE [LARGE SCALE GENOMIC DNA]</scope>
    <source>
        <strain evidence="12">Y27499</strain>
    </source>
</reference>
<keyword evidence="6 8" id="KW-0255">Endonuclease</keyword>
<dbReference type="GO" id="GO:0003723">
    <property type="term" value="F:RNA binding"/>
    <property type="evidence" value="ECO:0007669"/>
    <property type="project" value="UniProtKB-UniRule"/>
</dbReference>
<evidence type="ECO:0000256" key="7">
    <source>
        <dbReference type="ARBA" id="ARBA00022801"/>
    </source>
</evidence>
<feature type="binding site" evidence="8">
    <location>
        <position position="156"/>
    </location>
    <ligand>
        <name>a divalent metal cation</name>
        <dbReference type="ChEBI" id="CHEBI:60240"/>
    </ligand>
</feature>
<dbReference type="FunFam" id="1.10.10.460:FF:000001">
    <property type="entry name" value="Ribonuclease"/>
    <property type="match status" value="1"/>
</dbReference>
<dbReference type="InterPro" id="IPR023160">
    <property type="entry name" value="RNase_HII_hlx-loop-hlx_cap_dom"/>
</dbReference>
<keyword evidence="12" id="KW-1185">Reference proteome</keyword>
<dbReference type="GO" id="GO:0046872">
    <property type="term" value="F:metal ion binding"/>
    <property type="evidence" value="ECO:0007669"/>
    <property type="project" value="UniProtKB-KW"/>
</dbReference>
<dbReference type="PROSITE" id="PS51975">
    <property type="entry name" value="RNASE_H_2"/>
    <property type="match status" value="1"/>
</dbReference>
<dbReference type="FunFam" id="3.30.420.10:FF:000016">
    <property type="entry name" value="Ribonuclease"/>
    <property type="match status" value="1"/>
</dbReference>
<dbReference type="InterPro" id="IPR024567">
    <property type="entry name" value="RNase_HII/HIII_dom"/>
</dbReference>
<sequence>MLPPTVKEAIDSIHSTSYFSNIPSRLLDTDLNDPIIMGVDEAGRGPVLGPMVYAVAYCRKSYQDSVIMPNYSFDDSKKLTDPVRRQLFSKMYGESCEIEQIGYATTVITPLDISTGMNRFPPTKQYNLNEQAHDVTMALIQGVLDHGVKLSHVYIDTVGPPSSYQKKLQERFPNISFTVEKKADTLYCMVSVASVIAKVTRDLLIESLGYENIGSGYPGDPNTKKWLRDMQSPLMGWPHNVVRFSWQTAKTLLEENAKNGSGINLQWEEDFINTKKLLQKQWERQAEKRKQLEHELPITLDNWYH</sequence>
<feature type="binding site" evidence="8">
    <location>
        <position position="41"/>
    </location>
    <ligand>
        <name>a divalent metal cation</name>
        <dbReference type="ChEBI" id="CHEBI:60240"/>
    </ligand>
</feature>
<dbReference type="InterPro" id="IPR036397">
    <property type="entry name" value="RNaseH_sf"/>
</dbReference>
<feature type="binding site" evidence="8">
    <location>
        <position position="40"/>
    </location>
    <ligand>
        <name>a divalent metal cation</name>
        <dbReference type="ChEBI" id="CHEBI:60240"/>
    </ligand>
</feature>
<evidence type="ECO:0000256" key="9">
    <source>
        <dbReference type="RuleBase" id="RU003515"/>
    </source>
</evidence>
<keyword evidence="5 8" id="KW-0479">Metal-binding</keyword>
<feature type="domain" description="RNase H type-2" evidence="10">
    <location>
        <begin position="34"/>
        <end position="258"/>
    </location>
</feature>
<dbReference type="Gene3D" id="3.30.420.10">
    <property type="entry name" value="Ribonuclease H-like superfamily/Ribonuclease H"/>
    <property type="match status" value="1"/>
</dbReference>
<evidence type="ECO:0000256" key="8">
    <source>
        <dbReference type="PROSITE-ProRule" id="PRU01319"/>
    </source>
</evidence>
<evidence type="ECO:0000313" key="11">
    <source>
        <dbReference type="EMBL" id="KAK5780441.1"/>
    </source>
</evidence>
<dbReference type="SUPFAM" id="SSF53098">
    <property type="entry name" value="Ribonuclease H-like"/>
    <property type="match status" value="1"/>
</dbReference>
<keyword evidence="7 8" id="KW-0378">Hydrolase</keyword>
<dbReference type="GO" id="GO:0032299">
    <property type="term" value="C:ribonuclease H2 complex"/>
    <property type="evidence" value="ECO:0007669"/>
    <property type="project" value="TreeGrafter"/>
</dbReference>
<comment type="cofactor">
    <cofactor evidence="8">
        <name>Mn(2+)</name>
        <dbReference type="ChEBI" id="CHEBI:29035"/>
    </cofactor>
    <cofactor evidence="8">
        <name>Mg(2+)</name>
        <dbReference type="ChEBI" id="CHEBI:18420"/>
    </cofactor>
    <text evidence="8">Manganese or magnesium. Binds 1 divalent metal ion per monomer in the absence of substrate. May bind a second metal ion after substrate binding.</text>
</comment>
<dbReference type="EC" id="3.1.26.4" evidence="9"/>
<dbReference type="InterPro" id="IPR001352">
    <property type="entry name" value="RNase_HII/HIII"/>
</dbReference>
<dbReference type="NCBIfam" id="TIGR00729">
    <property type="entry name" value="ribonuclease HII"/>
    <property type="match status" value="1"/>
</dbReference>
<evidence type="ECO:0000313" key="12">
    <source>
        <dbReference type="Proteomes" id="UP001306508"/>
    </source>
</evidence>
<dbReference type="CDD" id="cd07181">
    <property type="entry name" value="RNase_HII_eukaryota_like"/>
    <property type="match status" value="1"/>
</dbReference>
<accession>A0AAN7W3K3</accession>